<evidence type="ECO:0000313" key="1">
    <source>
        <dbReference type="EMBL" id="KAL3956723.1"/>
    </source>
</evidence>
<dbReference type="EMBL" id="JBGNUJ010000008">
    <property type="protein sequence ID" value="KAL3956723.1"/>
    <property type="molecule type" value="Genomic_DNA"/>
</dbReference>
<proteinExistence type="predicted"/>
<name>A0ACC4DN53_PURLI</name>
<protein>
    <submittedName>
        <fullName evidence="1">Uncharacterized protein</fullName>
    </submittedName>
</protein>
<accession>A0ACC4DN53</accession>
<gene>
    <name evidence="1" type="ORF">ACCO45_009569</name>
</gene>
<dbReference type="Proteomes" id="UP001638806">
    <property type="component" value="Unassembled WGS sequence"/>
</dbReference>
<organism evidence="1 2">
    <name type="scientific">Purpureocillium lilacinum</name>
    <name type="common">Paecilomyces lilacinus</name>
    <dbReference type="NCBI Taxonomy" id="33203"/>
    <lineage>
        <taxon>Eukaryota</taxon>
        <taxon>Fungi</taxon>
        <taxon>Dikarya</taxon>
        <taxon>Ascomycota</taxon>
        <taxon>Pezizomycotina</taxon>
        <taxon>Sordariomycetes</taxon>
        <taxon>Hypocreomycetidae</taxon>
        <taxon>Hypocreales</taxon>
        <taxon>Ophiocordycipitaceae</taxon>
        <taxon>Purpureocillium</taxon>
    </lineage>
</organism>
<comment type="caution">
    <text evidence="1">The sequence shown here is derived from an EMBL/GenBank/DDBJ whole genome shotgun (WGS) entry which is preliminary data.</text>
</comment>
<sequence>MDSRHRGAPRDGPPPAMYGAGAGAAAGAAAGAGAGGRHGSPDARPRRRHISPEPRPRGRDAHPPRGYSPDHDPRRRPRSQAKPTARGAASPPPLATRGRTATAAPAGGAAAAAGAVPKPARRNSMPASFMKKGAALWANPLIQAGARTAFTAGAQAAMKSRNDPSPWLGAKGAKVATAALGAALVDGFMGQKHPGSARQGMMRSGVEAVLGEAERRSSGDKHHSSSGDKHRSSGRSSRRRD</sequence>
<evidence type="ECO:0000313" key="2">
    <source>
        <dbReference type="Proteomes" id="UP001638806"/>
    </source>
</evidence>
<keyword evidence="2" id="KW-1185">Reference proteome</keyword>
<reference evidence="1" key="1">
    <citation type="submission" date="2024-12" db="EMBL/GenBank/DDBJ databases">
        <title>Comparative genomics and development of molecular markers within Purpureocillium lilacinum and among Purpureocillium species.</title>
        <authorList>
            <person name="Yeh Z.-Y."/>
            <person name="Ni N.-T."/>
            <person name="Lo P.-H."/>
            <person name="Mushyakhwo K."/>
            <person name="Lin C.-F."/>
            <person name="Nai Y.-S."/>
        </authorList>
    </citation>
    <scope>NUCLEOTIDE SEQUENCE</scope>
    <source>
        <strain evidence="1">NCHU-NPUST-175</strain>
    </source>
</reference>